<keyword evidence="7" id="KW-0862">Zinc</keyword>
<evidence type="ECO:0000256" key="2">
    <source>
        <dbReference type="ARBA" id="ARBA00007746"/>
    </source>
</evidence>
<evidence type="ECO:0000256" key="6">
    <source>
        <dbReference type="ARBA" id="ARBA00022771"/>
    </source>
</evidence>
<dbReference type="FunFam" id="3.30.160.60:FF:002883">
    <property type="entry name" value="Hunchback-like protein"/>
    <property type="match status" value="1"/>
</dbReference>
<dbReference type="OrthoDB" id="10015593at2759"/>
<keyword evidence="14" id="KW-1185">Reference proteome</keyword>
<evidence type="ECO:0000256" key="10">
    <source>
        <dbReference type="PROSITE-ProRule" id="PRU00042"/>
    </source>
</evidence>
<name>W6UPF9_ECHGR</name>
<dbReference type="GO" id="GO:0040034">
    <property type="term" value="P:regulation of development, heterochronic"/>
    <property type="evidence" value="ECO:0007669"/>
    <property type="project" value="UniProtKB-ARBA"/>
</dbReference>
<dbReference type="AlphaFoldDB" id="W6UPF9"/>
<dbReference type="CTD" id="36338177"/>
<dbReference type="GO" id="GO:0045944">
    <property type="term" value="P:positive regulation of transcription by RNA polymerase II"/>
    <property type="evidence" value="ECO:0007669"/>
    <property type="project" value="TreeGrafter"/>
</dbReference>
<sequence>MFDVQLGCAAWGEKIRGGGGIGSSGGNGGYDQFSKMFAPDSFGLVRPNLHSSPMGLPHRSQAPAIRFPPLIFPTLAHTIPTTTKSDEMENAHLPNQNFFQIIQTMLGSCGIKSCEEMVDESVPVACPSGPEVTKEAVAGRQPSLELVLDAQNVMESSSSTPPSIIDTKRTSPTSPSSHSWPSVSSQISKSSAQNPTHALDESEERLNSSQMEIFTDSIQPDTDGIYFCHLCEYTVESRGVMATDAGGPWGTKRVIVGRHACKRPCLRRLDTLPTAPSPAGEKTAYGHNKCPCGSASCPKCDYTSRTEGRLRRHMEGFHSAVPPENFSGKSSRPPNKLKLQRCKQCDYVAETKTDYWQHQRTHIKADRQLQCTQCPFVTEYRHHLEYHIRNHLGSKPYKCSKCNYECVNKSMLNSHMKSHTNVYQYRCADCNYATKYFHSLKIHLTKHKHTQAVVLNVDGSLPERTNALLIKPDQVAPPMSQPSPLPVTPMLPLFPPPPINLQPEIPSDRSQENLALMTAFVLSMQQQAFPQTPPPPSTSFPPLLNLPFKPETPALYMTEDDVLDLSAPKTEARVQEENMHTSLAKYECGYCEIIFKNEALFELHKQFHDPKDPFRCKRCGIRCKDSVDFFNHINEKEHGGGSA</sequence>
<dbReference type="GO" id="GO:0000122">
    <property type="term" value="P:negative regulation of transcription by RNA polymerase II"/>
    <property type="evidence" value="ECO:0007669"/>
    <property type="project" value="UniProtKB-ARBA"/>
</dbReference>
<dbReference type="GO" id="GO:0005634">
    <property type="term" value="C:nucleus"/>
    <property type="evidence" value="ECO:0007669"/>
    <property type="project" value="UniProtKB-SubCell"/>
</dbReference>
<proteinExistence type="inferred from homology"/>
<comment type="caution">
    <text evidence="13">The sequence shown here is derived from an EMBL/GenBank/DDBJ whole genome shotgun (WGS) entry which is preliminary data.</text>
</comment>
<comment type="subcellular location">
    <subcellularLocation>
        <location evidence="1">Nucleus</location>
    </subcellularLocation>
</comment>
<feature type="domain" description="C2H2-type" evidence="12">
    <location>
        <begin position="397"/>
        <end position="424"/>
    </location>
</feature>
<dbReference type="PROSITE" id="PS00028">
    <property type="entry name" value="ZINC_FINGER_C2H2_1"/>
    <property type="match status" value="3"/>
</dbReference>
<dbReference type="GO" id="GO:0008270">
    <property type="term" value="F:zinc ion binding"/>
    <property type="evidence" value="ECO:0007669"/>
    <property type="project" value="UniProtKB-KW"/>
</dbReference>
<feature type="domain" description="C2H2-type" evidence="12">
    <location>
        <begin position="369"/>
        <end position="396"/>
    </location>
</feature>
<organism evidence="13 14">
    <name type="scientific">Echinococcus granulosus</name>
    <name type="common">Hydatid tapeworm</name>
    <dbReference type="NCBI Taxonomy" id="6210"/>
    <lineage>
        <taxon>Eukaryota</taxon>
        <taxon>Metazoa</taxon>
        <taxon>Spiralia</taxon>
        <taxon>Lophotrochozoa</taxon>
        <taxon>Platyhelminthes</taxon>
        <taxon>Cestoda</taxon>
        <taxon>Eucestoda</taxon>
        <taxon>Cyclophyllidea</taxon>
        <taxon>Taeniidae</taxon>
        <taxon>Echinococcus</taxon>
        <taxon>Echinococcus granulosus group</taxon>
    </lineage>
</organism>
<feature type="domain" description="C2H2-type" evidence="12">
    <location>
        <begin position="586"/>
        <end position="613"/>
    </location>
</feature>
<dbReference type="STRING" id="6210.W6UPF9"/>
<evidence type="ECO:0000313" key="13">
    <source>
        <dbReference type="EMBL" id="EUB62666.1"/>
    </source>
</evidence>
<keyword evidence="6 10" id="KW-0863">Zinc-finger</keyword>
<dbReference type="Pfam" id="PF00096">
    <property type="entry name" value="zf-C2H2"/>
    <property type="match status" value="1"/>
</dbReference>
<dbReference type="InterPro" id="IPR050688">
    <property type="entry name" value="Zinc_finger/UBP_domain"/>
</dbReference>
<dbReference type="GO" id="GO:0000977">
    <property type="term" value="F:RNA polymerase II transcription regulatory region sequence-specific DNA binding"/>
    <property type="evidence" value="ECO:0007669"/>
    <property type="project" value="UniProtKB-ARBA"/>
</dbReference>
<evidence type="ECO:0000256" key="1">
    <source>
        <dbReference type="ARBA" id="ARBA00004123"/>
    </source>
</evidence>
<evidence type="ECO:0000256" key="5">
    <source>
        <dbReference type="ARBA" id="ARBA00022737"/>
    </source>
</evidence>
<evidence type="ECO:0000259" key="12">
    <source>
        <dbReference type="PROSITE" id="PS50157"/>
    </source>
</evidence>
<feature type="region of interest" description="Disordered" evidence="11">
    <location>
        <begin position="153"/>
        <end position="207"/>
    </location>
</feature>
<dbReference type="InterPro" id="IPR013087">
    <property type="entry name" value="Znf_C2H2_type"/>
</dbReference>
<gene>
    <name evidence="13" type="ORF">EGR_02462</name>
</gene>
<dbReference type="KEGG" id="egl:EGR_02462"/>
<dbReference type="SUPFAM" id="SSF57667">
    <property type="entry name" value="beta-beta-alpha zinc fingers"/>
    <property type="match status" value="2"/>
</dbReference>
<protein>
    <recommendedName>
        <fullName evidence="12">C2H2-type domain-containing protein</fullName>
    </recommendedName>
</protein>
<dbReference type="SMART" id="SM00355">
    <property type="entry name" value="ZnF_C2H2"/>
    <property type="match status" value="7"/>
</dbReference>
<dbReference type="PANTHER" id="PTHR24403:SF109">
    <property type="entry name" value="ZINC FINGER PROTEIN 845-LIKE"/>
    <property type="match status" value="1"/>
</dbReference>
<evidence type="ECO:0000256" key="3">
    <source>
        <dbReference type="ARBA" id="ARBA00022473"/>
    </source>
</evidence>
<evidence type="ECO:0000256" key="11">
    <source>
        <dbReference type="SAM" id="MobiDB-lite"/>
    </source>
</evidence>
<dbReference type="Proteomes" id="UP000019149">
    <property type="component" value="Unassembled WGS sequence"/>
</dbReference>
<dbReference type="FunFam" id="3.30.160.60:FF:001301">
    <property type="entry name" value="Blast:Protein hunchback"/>
    <property type="match status" value="1"/>
</dbReference>
<dbReference type="EMBL" id="APAU02000011">
    <property type="protein sequence ID" value="EUB62666.1"/>
    <property type="molecule type" value="Genomic_DNA"/>
</dbReference>
<dbReference type="PROSITE" id="PS50157">
    <property type="entry name" value="ZINC_FINGER_C2H2_2"/>
    <property type="match status" value="4"/>
</dbReference>
<feature type="compositionally biased region" description="Low complexity" evidence="11">
    <location>
        <begin position="156"/>
        <end position="191"/>
    </location>
</feature>
<evidence type="ECO:0000256" key="9">
    <source>
        <dbReference type="ARBA" id="ARBA00023242"/>
    </source>
</evidence>
<feature type="domain" description="C2H2-type" evidence="12">
    <location>
        <begin position="295"/>
        <end position="323"/>
    </location>
</feature>
<comment type="similarity">
    <text evidence="2">Belongs to the hunchback C2H2-type zinc-finger protein family.</text>
</comment>
<evidence type="ECO:0000313" key="14">
    <source>
        <dbReference type="Proteomes" id="UP000019149"/>
    </source>
</evidence>
<evidence type="ECO:0000256" key="8">
    <source>
        <dbReference type="ARBA" id="ARBA00023125"/>
    </source>
</evidence>
<evidence type="ECO:0000256" key="7">
    <source>
        <dbReference type="ARBA" id="ARBA00022833"/>
    </source>
</evidence>
<dbReference type="RefSeq" id="XP_024353862.1">
    <property type="nucleotide sequence ID" value="XM_024491711.1"/>
</dbReference>
<keyword evidence="9" id="KW-0539">Nucleus</keyword>
<accession>W6UPF9</accession>
<keyword evidence="8" id="KW-0238">DNA-binding</keyword>
<reference evidence="13 14" key="1">
    <citation type="journal article" date="2013" name="Nat. Genet.">
        <title>The genome of the hydatid tapeworm Echinococcus granulosus.</title>
        <authorList>
            <person name="Zheng H."/>
            <person name="Zhang W."/>
            <person name="Zhang L."/>
            <person name="Zhang Z."/>
            <person name="Li J."/>
            <person name="Lu G."/>
            <person name="Zhu Y."/>
            <person name="Wang Y."/>
            <person name="Huang Y."/>
            <person name="Liu J."/>
            <person name="Kang H."/>
            <person name="Chen J."/>
            <person name="Wang L."/>
            <person name="Chen A."/>
            <person name="Yu S."/>
            <person name="Gao Z."/>
            <person name="Jin L."/>
            <person name="Gu W."/>
            <person name="Wang Z."/>
            <person name="Zhao L."/>
            <person name="Shi B."/>
            <person name="Wen H."/>
            <person name="Lin R."/>
            <person name="Jones M.K."/>
            <person name="Brejova B."/>
            <person name="Vinar T."/>
            <person name="Zhao G."/>
            <person name="McManus D.P."/>
            <person name="Chen Z."/>
            <person name="Zhou Y."/>
            <person name="Wang S."/>
        </authorList>
    </citation>
    <scope>NUCLEOTIDE SEQUENCE [LARGE SCALE GENOMIC DNA]</scope>
</reference>
<keyword evidence="5" id="KW-0677">Repeat</keyword>
<dbReference type="Gene3D" id="3.30.160.60">
    <property type="entry name" value="Classic Zinc Finger"/>
    <property type="match status" value="3"/>
</dbReference>
<dbReference type="OMA" id="CEYTVES"/>
<dbReference type="PANTHER" id="PTHR24403">
    <property type="entry name" value="ZINC FINGER PROTEIN"/>
    <property type="match status" value="1"/>
</dbReference>
<dbReference type="GeneID" id="36338177"/>
<dbReference type="InterPro" id="IPR036236">
    <property type="entry name" value="Znf_C2H2_sf"/>
</dbReference>
<evidence type="ECO:0000256" key="4">
    <source>
        <dbReference type="ARBA" id="ARBA00022723"/>
    </source>
</evidence>
<keyword evidence="4" id="KW-0479">Metal-binding</keyword>
<keyword evidence="3" id="KW-0217">Developmental protein</keyword>